<protein>
    <submittedName>
        <fullName evidence="1">Uncharacterized protein</fullName>
    </submittedName>
</protein>
<organism evidence="1 2">
    <name type="scientific">Phytoactinopolyspora halophila</name>
    <dbReference type="NCBI Taxonomy" id="1981511"/>
    <lineage>
        <taxon>Bacteria</taxon>
        <taxon>Bacillati</taxon>
        <taxon>Actinomycetota</taxon>
        <taxon>Actinomycetes</taxon>
        <taxon>Jiangellales</taxon>
        <taxon>Jiangellaceae</taxon>
        <taxon>Phytoactinopolyspora</taxon>
    </lineage>
</organism>
<evidence type="ECO:0000313" key="2">
    <source>
        <dbReference type="Proteomes" id="UP000250462"/>
    </source>
</evidence>
<dbReference type="EMBL" id="QMIG01000001">
    <property type="protein sequence ID" value="RAW18541.1"/>
    <property type="molecule type" value="Genomic_DNA"/>
</dbReference>
<name>A0A329R1X7_9ACTN</name>
<dbReference type="Proteomes" id="UP000250462">
    <property type="component" value="Unassembled WGS sequence"/>
</dbReference>
<proteinExistence type="predicted"/>
<sequence>MGNGEERMVPNPMISAIESLIRRTENAVDETPHIDDPTESIGEGPAWTGARARETHDEHLAPLAEPVKSALNNLVGDVEAAKNELDPEVTESVAQVMRFELEHGR</sequence>
<comment type="caution">
    <text evidence="1">The sequence shown here is derived from an EMBL/GenBank/DDBJ whole genome shotgun (WGS) entry which is preliminary data.</text>
</comment>
<evidence type="ECO:0000313" key="1">
    <source>
        <dbReference type="EMBL" id="RAW18541.1"/>
    </source>
</evidence>
<gene>
    <name evidence="1" type="ORF">DPM12_00115</name>
</gene>
<keyword evidence="2" id="KW-1185">Reference proteome</keyword>
<dbReference type="AlphaFoldDB" id="A0A329R1X7"/>
<accession>A0A329R1X7</accession>
<reference evidence="1 2" key="1">
    <citation type="submission" date="2018-06" db="EMBL/GenBank/DDBJ databases">
        <title>Phytoactinopolyspora halophila sp. nov., a novel halophilic actinomycete isolated from a saline soil in China.</title>
        <authorList>
            <person name="Tang S.-K."/>
        </authorList>
    </citation>
    <scope>NUCLEOTIDE SEQUENCE [LARGE SCALE GENOMIC DNA]</scope>
    <source>
        <strain evidence="1 2">YIM 96934</strain>
    </source>
</reference>